<comment type="caution">
    <text evidence="6">The sequence shown here is derived from an EMBL/GenBank/DDBJ whole genome shotgun (WGS) entry which is preliminary data.</text>
</comment>
<dbReference type="InterPro" id="IPR043128">
    <property type="entry name" value="Rev_trsase/Diguanyl_cyclase"/>
</dbReference>
<feature type="domain" description="Response regulatory" evidence="4">
    <location>
        <begin position="32"/>
        <end position="147"/>
    </location>
</feature>
<comment type="catalytic activity">
    <reaction evidence="2">
        <text>2 GTP = 3',3'-c-di-GMP + 2 diphosphate</text>
        <dbReference type="Rhea" id="RHEA:24898"/>
        <dbReference type="ChEBI" id="CHEBI:33019"/>
        <dbReference type="ChEBI" id="CHEBI:37565"/>
        <dbReference type="ChEBI" id="CHEBI:58805"/>
        <dbReference type="EC" id="2.7.7.65"/>
    </reaction>
</comment>
<dbReference type="EC" id="2.7.7.65" evidence="1"/>
<dbReference type="InterPro" id="IPR050469">
    <property type="entry name" value="Diguanylate_Cyclase"/>
</dbReference>
<dbReference type="Proteomes" id="UP001606134">
    <property type="component" value="Unassembled WGS sequence"/>
</dbReference>
<feature type="modified residue" description="4-aspartylphosphate" evidence="3">
    <location>
        <position position="80"/>
    </location>
</feature>
<dbReference type="NCBIfam" id="TIGR00254">
    <property type="entry name" value="GGDEF"/>
    <property type="match status" value="1"/>
</dbReference>
<dbReference type="InterPro" id="IPR001789">
    <property type="entry name" value="Sig_transdc_resp-reg_receiver"/>
</dbReference>
<feature type="domain" description="GGDEF" evidence="5">
    <location>
        <begin position="190"/>
        <end position="312"/>
    </location>
</feature>
<dbReference type="PANTHER" id="PTHR45138">
    <property type="entry name" value="REGULATORY COMPONENTS OF SENSORY TRANSDUCTION SYSTEM"/>
    <property type="match status" value="1"/>
</dbReference>
<evidence type="ECO:0000259" key="4">
    <source>
        <dbReference type="PROSITE" id="PS50110"/>
    </source>
</evidence>
<dbReference type="Gene3D" id="3.30.70.270">
    <property type="match status" value="1"/>
</dbReference>
<dbReference type="InterPro" id="IPR000160">
    <property type="entry name" value="GGDEF_dom"/>
</dbReference>
<dbReference type="SUPFAM" id="SSF55073">
    <property type="entry name" value="Nucleotide cyclase"/>
    <property type="match status" value="1"/>
</dbReference>
<accession>A0ABW7HE61</accession>
<dbReference type="EMBL" id="JBIGIC010000007">
    <property type="protein sequence ID" value="MFG6488209.1"/>
    <property type="molecule type" value="Genomic_DNA"/>
</dbReference>
<keyword evidence="7" id="KW-1185">Reference proteome</keyword>
<protein>
    <recommendedName>
        <fullName evidence="1">diguanylate cyclase</fullName>
        <ecNumber evidence="1">2.7.7.65</ecNumber>
    </recommendedName>
</protein>
<dbReference type="Pfam" id="PF00072">
    <property type="entry name" value="Response_reg"/>
    <property type="match status" value="1"/>
</dbReference>
<organism evidence="6 7">
    <name type="scientific">Pelomonas candidula</name>
    <dbReference type="NCBI Taxonomy" id="3299025"/>
    <lineage>
        <taxon>Bacteria</taxon>
        <taxon>Pseudomonadati</taxon>
        <taxon>Pseudomonadota</taxon>
        <taxon>Betaproteobacteria</taxon>
        <taxon>Burkholderiales</taxon>
        <taxon>Sphaerotilaceae</taxon>
        <taxon>Roseateles</taxon>
    </lineage>
</organism>
<gene>
    <name evidence="6" type="ORF">ACG04R_16100</name>
</gene>
<evidence type="ECO:0000259" key="5">
    <source>
        <dbReference type="PROSITE" id="PS50887"/>
    </source>
</evidence>
<dbReference type="RefSeq" id="WP_394412612.1">
    <property type="nucleotide sequence ID" value="NZ_JBIGIC010000007.1"/>
</dbReference>
<keyword evidence="3" id="KW-0597">Phosphoprotein</keyword>
<dbReference type="SUPFAM" id="SSF52172">
    <property type="entry name" value="CheY-like"/>
    <property type="match status" value="1"/>
</dbReference>
<evidence type="ECO:0000256" key="1">
    <source>
        <dbReference type="ARBA" id="ARBA00012528"/>
    </source>
</evidence>
<name>A0ABW7HE61_9BURK</name>
<dbReference type="Pfam" id="PF00990">
    <property type="entry name" value="GGDEF"/>
    <property type="match status" value="1"/>
</dbReference>
<evidence type="ECO:0000256" key="3">
    <source>
        <dbReference type="PROSITE-ProRule" id="PRU00169"/>
    </source>
</evidence>
<evidence type="ECO:0000256" key="2">
    <source>
        <dbReference type="ARBA" id="ARBA00034247"/>
    </source>
</evidence>
<evidence type="ECO:0000313" key="6">
    <source>
        <dbReference type="EMBL" id="MFG6488209.1"/>
    </source>
</evidence>
<dbReference type="PROSITE" id="PS50887">
    <property type="entry name" value="GGDEF"/>
    <property type="match status" value="1"/>
</dbReference>
<dbReference type="Gene3D" id="3.40.50.2300">
    <property type="match status" value="1"/>
</dbReference>
<dbReference type="SMART" id="SM00448">
    <property type="entry name" value="REC"/>
    <property type="match status" value="1"/>
</dbReference>
<dbReference type="SMART" id="SM00267">
    <property type="entry name" value="GGDEF"/>
    <property type="match status" value="1"/>
</dbReference>
<evidence type="ECO:0000313" key="7">
    <source>
        <dbReference type="Proteomes" id="UP001606134"/>
    </source>
</evidence>
<reference evidence="6 7" key="1">
    <citation type="submission" date="2024-08" db="EMBL/GenBank/DDBJ databases">
        <authorList>
            <person name="Lu H."/>
        </authorList>
    </citation>
    <scope>NUCLEOTIDE SEQUENCE [LARGE SCALE GENOMIC DNA]</scope>
    <source>
        <strain evidence="6 7">BYS78W</strain>
    </source>
</reference>
<dbReference type="PANTHER" id="PTHR45138:SF9">
    <property type="entry name" value="DIGUANYLATE CYCLASE DGCM-RELATED"/>
    <property type="match status" value="1"/>
</dbReference>
<dbReference type="InterPro" id="IPR011006">
    <property type="entry name" value="CheY-like_superfamily"/>
</dbReference>
<proteinExistence type="predicted"/>
<sequence>MTFRLPLHIAPAAPGPLAHRLDALLPPLGDARLLLVDDDPGQIQQLGRLLAGYTQLRFATSGEQALALAQGWQPELVLLDAEMPGLDGFEVCRRMKADPLLADVPIVFVTQHTDAAIEAAVFELGAADFIAKPVAGPALRARVAMQLRLRRTAQRLVRLARRDALTGLAERAQLDDELAQETRRARRNGQPLALLLAGVDDLAGYEQRHGRGATDNALRHVAGLAQQLLQRPADLAARHGDDVFALLLPDTTATGAATLATRLQQGLAAGDGLTLAIGIGLLTPEHDVAAAAETALAAARRAGPGSLFLADGAQAAAPYRP</sequence>
<dbReference type="InterPro" id="IPR029787">
    <property type="entry name" value="Nucleotide_cyclase"/>
</dbReference>
<dbReference type="PROSITE" id="PS50110">
    <property type="entry name" value="RESPONSE_REGULATORY"/>
    <property type="match status" value="1"/>
</dbReference>